<dbReference type="EMBL" id="FNJI01000024">
    <property type="protein sequence ID" value="SDP53089.1"/>
    <property type="molecule type" value="Genomic_DNA"/>
</dbReference>
<evidence type="ECO:0000256" key="1">
    <source>
        <dbReference type="SAM" id="MobiDB-lite"/>
    </source>
</evidence>
<protein>
    <submittedName>
        <fullName evidence="2">Uncharacterized protein</fullName>
    </submittedName>
</protein>
<feature type="compositionally biased region" description="Basic and acidic residues" evidence="1">
    <location>
        <begin position="178"/>
        <end position="187"/>
    </location>
</feature>
<dbReference type="Proteomes" id="UP000199073">
    <property type="component" value="Unassembled WGS sequence"/>
</dbReference>
<keyword evidence="3" id="KW-1185">Reference proteome</keyword>
<proteinExistence type="predicted"/>
<reference evidence="2 3" key="1">
    <citation type="submission" date="2016-10" db="EMBL/GenBank/DDBJ databases">
        <authorList>
            <person name="de Groot N.N."/>
        </authorList>
    </citation>
    <scope>NUCLEOTIDE SEQUENCE [LARGE SCALE GENOMIC DNA]</scope>
    <source>
        <strain evidence="2 3">DSM 12130</strain>
    </source>
</reference>
<evidence type="ECO:0000313" key="2">
    <source>
        <dbReference type="EMBL" id="SDP53089.1"/>
    </source>
</evidence>
<dbReference type="STRING" id="91360.SAMN05660330_03081"/>
<dbReference type="AlphaFoldDB" id="A0A1H0TGG5"/>
<organism evidence="2 3">
    <name type="scientific">Desulforhopalus singaporensis</name>
    <dbReference type="NCBI Taxonomy" id="91360"/>
    <lineage>
        <taxon>Bacteria</taxon>
        <taxon>Pseudomonadati</taxon>
        <taxon>Thermodesulfobacteriota</taxon>
        <taxon>Desulfobulbia</taxon>
        <taxon>Desulfobulbales</taxon>
        <taxon>Desulfocapsaceae</taxon>
        <taxon>Desulforhopalus</taxon>
    </lineage>
</organism>
<name>A0A1H0TGG5_9BACT</name>
<evidence type="ECO:0000313" key="3">
    <source>
        <dbReference type="Proteomes" id="UP000199073"/>
    </source>
</evidence>
<accession>A0A1H0TGG5</accession>
<gene>
    <name evidence="2" type="ORF">SAMN05660330_03081</name>
</gene>
<feature type="region of interest" description="Disordered" evidence="1">
    <location>
        <begin position="163"/>
        <end position="187"/>
    </location>
</feature>
<sequence>MNRKIFLLAVVTFLFLQPLALMGASGREALQTTARQVAALGLGFGDYVLGEVLTADQKAFAQKNRVEDALQGTYKFGDGDIVVVVSDKDDIILALYKDNPAATRAQMKEMVGELMMRFSEPTTMAHDTIIYWAYNQNGKISEDEYDFSKQSGETEMIATVKLQSSMPITPDEQPTDSGGDKTGAEKDAVFPGEKAGIYVIISSNPMSRLFLALNK</sequence>